<comment type="caution">
    <text evidence="1">The sequence shown here is derived from an EMBL/GenBank/DDBJ whole genome shotgun (WGS) entry which is preliminary data.</text>
</comment>
<dbReference type="EMBL" id="JAWNGG020000042">
    <property type="protein sequence ID" value="KAK9306354.1"/>
    <property type="molecule type" value="Genomic_DNA"/>
</dbReference>
<proteinExistence type="predicted"/>
<evidence type="ECO:0000313" key="1">
    <source>
        <dbReference type="EMBL" id="KAK9306354.1"/>
    </source>
</evidence>
<name>A0AAW1A8M6_9HYME</name>
<reference evidence="1 2" key="1">
    <citation type="submission" date="2024-05" db="EMBL/GenBank/DDBJ databases">
        <title>The nuclear and mitochondrial genome assemblies of Tetragonisca angustula (Apidae: Meliponini), a tiny yet remarkable pollinator in the Neotropics.</title>
        <authorList>
            <person name="Ferrari R."/>
            <person name="Ricardo P.C."/>
            <person name="Dias F.C."/>
            <person name="Araujo N.S."/>
            <person name="Soares D.O."/>
            <person name="Zhou Q.-S."/>
            <person name="Zhu C.-D."/>
            <person name="Coutinho L."/>
            <person name="Airas M.C."/>
            <person name="Batista T.M."/>
        </authorList>
    </citation>
    <scope>NUCLEOTIDE SEQUENCE [LARGE SCALE GENOMIC DNA]</scope>
    <source>
        <strain evidence="1">ASF017062</strain>
        <tissue evidence="1">Abdomen</tissue>
    </source>
</reference>
<protein>
    <submittedName>
        <fullName evidence="1">Uncharacterized protein</fullName>
    </submittedName>
</protein>
<organism evidence="1 2">
    <name type="scientific">Tetragonisca angustula</name>
    <dbReference type="NCBI Taxonomy" id="166442"/>
    <lineage>
        <taxon>Eukaryota</taxon>
        <taxon>Metazoa</taxon>
        <taxon>Ecdysozoa</taxon>
        <taxon>Arthropoda</taxon>
        <taxon>Hexapoda</taxon>
        <taxon>Insecta</taxon>
        <taxon>Pterygota</taxon>
        <taxon>Neoptera</taxon>
        <taxon>Endopterygota</taxon>
        <taxon>Hymenoptera</taxon>
        <taxon>Apocrita</taxon>
        <taxon>Aculeata</taxon>
        <taxon>Apoidea</taxon>
        <taxon>Anthophila</taxon>
        <taxon>Apidae</taxon>
        <taxon>Tetragonisca</taxon>
    </lineage>
</organism>
<accession>A0AAW1A8M6</accession>
<sequence length="105" mass="11782">MVRSYLHHVATSKNTIVNANGNVLRASGKIAVKIGAKNWEKYRLPPKISARKATDQSKEARVIQILDSTDYDGNQLPVYRTTTTINSPLLSNQASRLQTERVFQQ</sequence>
<dbReference type="AlphaFoldDB" id="A0AAW1A8M6"/>
<gene>
    <name evidence="1" type="ORF">QLX08_003034</name>
</gene>
<evidence type="ECO:0000313" key="2">
    <source>
        <dbReference type="Proteomes" id="UP001432146"/>
    </source>
</evidence>
<keyword evidence="2" id="KW-1185">Reference proteome</keyword>
<dbReference type="Proteomes" id="UP001432146">
    <property type="component" value="Unassembled WGS sequence"/>
</dbReference>